<evidence type="ECO:0000313" key="3">
    <source>
        <dbReference type="Proteomes" id="UP000823941"/>
    </source>
</evidence>
<feature type="compositionally biased region" description="Basic residues" evidence="1">
    <location>
        <begin position="55"/>
        <end position="68"/>
    </location>
</feature>
<feature type="compositionally biased region" description="Low complexity" evidence="1">
    <location>
        <begin position="45"/>
        <end position="54"/>
    </location>
</feature>
<evidence type="ECO:0000256" key="1">
    <source>
        <dbReference type="SAM" id="MobiDB-lite"/>
    </source>
</evidence>
<name>A0ABQ7Q568_PLUXY</name>
<dbReference type="Proteomes" id="UP000823941">
    <property type="component" value="Chromosome 21"/>
</dbReference>
<reference evidence="2 3" key="1">
    <citation type="submission" date="2021-06" db="EMBL/GenBank/DDBJ databases">
        <title>A haploid diamondback moth (Plutella xylostella L.) genome assembly resolves 31 chromosomes and identifies a diamide resistance mutation.</title>
        <authorList>
            <person name="Ward C.M."/>
            <person name="Perry K.D."/>
            <person name="Baker G."/>
            <person name="Powis K."/>
            <person name="Heckel D.G."/>
            <person name="Baxter S.W."/>
        </authorList>
    </citation>
    <scope>NUCLEOTIDE SEQUENCE [LARGE SCALE GENOMIC DNA]</scope>
    <source>
        <strain evidence="2 3">LV</strain>
        <tissue evidence="2">Single pupa</tissue>
    </source>
</reference>
<feature type="region of interest" description="Disordered" evidence="1">
    <location>
        <begin position="1"/>
        <end position="86"/>
    </location>
</feature>
<feature type="non-terminal residue" evidence="2">
    <location>
        <position position="86"/>
    </location>
</feature>
<feature type="compositionally biased region" description="Polar residues" evidence="1">
    <location>
        <begin position="1"/>
        <end position="11"/>
    </location>
</feature>
<organism evidence="2 3">
    <name type="scientific">Plutella xylostella</name>
    <name type="common">Diamondback moth</name>
    <name type="synonym">Plutella maculipennis</name>
    <dbReference type="NCBI Taxonomy" id="51655"/>
    <lineage>
        <taxon>Eukaryota</taxon>
        <taxon>Metazoa</taxon>
        <taxon>Ecdysozoa</taxon>
        <taxon>Arthropoda</taxon>
        <taxon>Hexapoda</taxon>
        <taxon>Insecta</taxon>
        <taxon>Pterygota</taxon>
        <taxon>Neoptera</taxon>
        <taxon>Endopterygota</taxon>
        <taxon>Lepidoptera</taxon>
        <taxon>Glossata</taxon>
        <taxon>Ditrysia</taxon>
        <taxon>Yponomeutoidea</taxon>
        <taxon>Plutellidae</taxon>
        <taxon>Plutella</taxon>
    </lineage>
</organism>
<feature type="compositionally biased region" description="Basic and acidic residues" evidence="1">
    <location>
        <begin position="15"/>
        <end position="29"/>
    </location>
</feature>
<evidence type="ECO:0000313" key="2">
    <source>
        <dbReference type="EMBL" id="KAG7300033.1"/>
    </source>
</evidence>
<gene>
    <name evidence="2" type="ORF">JYU34_015555</name>
</gene>
<dbReference type="EMBL" id="JAHIBW010000021">
    <property type="protein sequence ID" value="KAG7300033.1"/>
    <property type="molecule type" value="Genomic_DNA"/>
</dbReference>
<feature type="compositionally biased region" description="Basic and acidic residues" evidence="1">
    <location>
        <begin position="75"/>
        <end position="86"/>
    </location>
</feature>
<protein>
    <submittedName>
        <fullName evidence="2">Uncharacterized protein</fullName>
    </submittedName>
</protein>
<comment type="caution">
    <text evidence="2">The sequence shown here is derived from an EMBL/GenBank/DDBJ whole genome shotgun (WGS) entry which is preliminary data.</text>
</comment>
<sequence length="86" mass="9141">IVNISTSSPTLSPADPRRVRSGDSAHHQSEILLKTNAGVPSRSPAQARLCASRSRAARVKSMKARARRSIVAAHAGEDPPPHAQIE</sequence>
<accession>A0ABQ7Q568</accession>
<feature type="non-terminal residue" evidence="2">
    <location>
        <position position="1"/>
    </location>
</feature>
<proteinExistence type="predicted"/>
<keyword evidence="3" id="KW-1185">Reference proteome</keyword>